<dbReference type="InParanoid" id="H3A1B3"/>
<dbReference type="OMA" id="ITMNCNT"/>
<dbReference type="Ensembl" id="ENSLACT00000003464.1">
    <property type="protein sequence ID" value="ENSLACP00000003434.1"/>
    <property type="gene ID" value="ENSLACG00000003062.1"/>
</dbReference>
<feature type="compositionally biased region" description="Polar residues" evidence="2">
    <location>
        <begin position="567"/>
        <end position="577"/>
    </location>
</feature>
<dbReference type="EMBL" id="AFYH01084919">
    <property type="status" value="NOT_ANNOTATED_CDS"/>
    <property type="molecule type" value="Genomic_DNA"/>
</dbReference>
<dbReference type="SMART" id="SM00368">
    <property type="entry name" value="LRR_RI"/>
    <property type="match status" value="3"/>
</dbReference>
<feature type="coiled-coil region" evidence="1">
    <location>
        <begin position="384"/>
        <end position="418"/>
    </location>
</feature>
<feature type="region of interest" description="Disordered" evidence="2">
    <location>
        <begin position="563"/>
        <end position="673"/>
    </location>
</feature>
<feature type="compositionally biased region" description="Low complexity" evidence="2">
    <location>
        <begin position="610"/>
        <end position="623"/>
    </location>
</feature>
<sequence>ERYKAHFRRRTPAIRSKDVTYRLCKAVRDCLNTSSALKCLELQGLPLRERDLIMLTKGLARTKSLESLSMAHCPIGDEGLEIICQSVKNSPSIKVVNFTGCNLTWRGAEHMASIIKLQATKRHSEAWAESLRYRRPDLDIMSGLRRITLCCNALIGDHGAHAFAEALKEDLWLKALDLQQCGISNDGAKALLHAFHSNSTIMVLDVRKNPLIDHELVKAIVERVLMNANDTNSEYKWLKSLSPKEPKLKRRRTIVLGNGLKGKASIRIGVGPKRATSTGWKSPYFIPEPLPPGARGYIPWRTAARANRHSSFNSTTPPPRPCRMGGGGVPTAKNTMVLARDSIVQGQEESSEAYQVQPYMVESTAWFHGCDTREVEFKECRLRLKEEMRARAKADARLMELEVEITRLRNINLSLSEALHTQSVTSTILEDEGVLESIETSFQKFHAFLDLLKDAGLGQLATMAGIDQSDFGPLGRPQLTSTVGKPAAEQKDEMSELQRSAQEGQQANQVGDGDKNSSSDFVGRNFANDAFPPLNELHKQGILQTGQESFGEESSIRFNMQMKGDQNGKSSRPSSLGRSAKLGEQVENPPGPPDHSVASHVSESGDGACSPKTNSSKKSSASSERNKRQPSLKNGSEMRGRGGGDYEDDFVNSSSEVQENIHYSMASLSGENI</sequence>
<dbReference type="GO" id="GO:0036064">
    <property type="term" value="C:ciliary basal body"/>
    <property type="evidence" value="ECO:0007669"/>
    <property type="project" value="TreeGrafter"/>
</dbReference>
<dbReference type="FunCoup" id="H3A1B3">
    <property type="interactions" value="1672"/>
</dbReference>
<dbReference type="InterPro" id="IPR001611">
    <property type="entry name" value="Leu-rich_rpt"/>
</dbReference>
<protein>
    <submittedName>
        <fullName evidence="3">Centrosomal protein 78</fullName>
    </submittedName>
</protein>
<dbReference type="Pfam" id="PF13516">
    <property type="entry name" value="LRR_6"/>
    <property type="match status" value="2"/>
</dbReference>
<dbReference type="GeneTree" id="ENSGT00390000013287"/>
<dbReference type="PRINTS" id="PR02062">
    <property type="entry name" value="CENTROSOME78"/>
</dbReference>
<dbReference type="PANTHER" id="PTHR24110">
    <property type="entry name" value="CENTROSOMAL PROTEIN OF 78 KDA"/>
    <property type="match status" value="1"/>
</dbReference>
<organism evidence="3 4">
    <name type="scientific">Latimeria chalumnae</name>
    <name type="common">Coelacanth</name>
    <dbReference type="NCBI Taxonomy" id="7897"/>
    <lineage>
        <taxon>Eukaryota</taxon>
        <taxon>Metazoa</taxon>
        <taxon>Chordata</taxon>
        <taxon>Craniata</taxon>
        <taxon>Vertebrata</taxon>
        <taxon>Euteleostomi</taxon>
        <taxon>Coelacanthiformes</taxon>
        <taxon>Coelacanthidae</taxon>
        <taxon>Latimeria</taxon>
    </lineage>
</organism>
<dbReference type="Gene3D" id="3.80.10.10">
    <property type="entry name" value="Ribonuclease Inhibitor"/>
    <property type="match status" value="2"/>
</dbReference>
<dbReference type="HOGENOM" id="CLU_021273_0_0_1"/>
<reference evidence="3" key="2">
    <citation type="submission" date="2025-08" db="UniProtKB">
        <authorList>
            <consortium name="Ensembl"/>
        </authorList>
    </citation>
    <scope>IDENTIFICATION</scope>
</reference>
<proteinExistence type="predicted"/>
<evidence type="ECO:0000313" key="4">
    <source>
        <dbReference type="Proteomes" id="UP000008672"/>
    </source>
</evidence>
<accession>H3A1B3</accession>
<dbReference type="EMBL" id="AFYH01084920">
    <property type="status" value="NOT_ANNOTATED_CDS"/>
    <property type="molecule type" value="Genomic_DNA"/>
</dbReference>
<dbReference type="FunFam" id="3.80.10.10:FF:000057">
    <property type="entry name" value="Centrosomal protein of 78 kDa"/>
    <property type="match status" value="1"/>
</dbReference>
<dbReference type="InterPro" id="IPR032675">
    <property type="entry name" value="LRR_dom_sf"/>
</dbReference>
<dbReference type="Proteomes" id="UP000008672">
    <property type="component" value="Unassembled WGS sequence"/>
</dbReference>
<dbReference type="SUPFAM" id="SSF52047">
    <property type="entry name" value="RNI-like"/>
    <property type="match status" value="1"/>
</dbReference>
<dbReference type="eggNOG" id="KOG4308">
    <property type="taxonomic scope" value="Eukaryota"/>
</dbReference>
<dbReference type="GO" id="GO:0044782">
    <property type="term" value="P:cilium organization"/>
    <property type="evidence" value="ECO:0007669"/>
    <property type="project" value="TreeGrafter"/>
</dbReference>
<keyword evidence="4" id="KW-1185">Reference proteome</keyword>
<dbReference type="EMBL" id="AFYH01084918">
    <property type="status" value="NOT_ANNOTATED_CDS"/>
    <property type="molecule type" value="Genomic_DNA"/>
</dbReference>
<name>H3A1B3_LATCH</name>
<dbReference type="PANTHER" id="PTHR24110:SF3">
    <property type="entry name" value="CENTROSOMAL PROTEIN OF 78 KDA"/>
    <property type="match status" value="1"/>
</dbReference>
<reference evidence="3" key="3">
    <citation type="submission" date="2025-09" db="UniProtKB">
        <authorList>
            <consortium name="Ensembl"/>
        </authorList>
    </citation>
    <scope>IDENTIFICATION</scope>
</reference>
<keyword evidence="1" id="KW-0175">Coiled coil</keyword>
<dbReference type="InterPro" id="IPR026212">
    <property type="entry name" value="Cep78"/>
</dbReference>
<dbReference type="STRING" id="7897.ENSLACP00000003434"/>
<reference evidence="4" key="1">
    <citation type="submission" date="2011-08" db="EMBL/GenBank/DDBJ databases">
        <title>The draft genome of Latimeria chalumnae.</title>
        <authorList>
            <person name="Di Palma F."/>
            <person name="Alfoldi J."/>
            <person name="Johnson J."/>
            <person name="Berlin A."/>
            <person name="Gnerre S."/>
            <person name="Jaffe D."/>
            <person name="MacCallum I."/>
            <person name="Young S."/>
            <person name="Walker B.J."/>
            <person name="Lander E."/>
            <person name="Lindblad-Toh K."/>
        </authorList>
    </citation>
    <scope>NUCLEOTIDE SEQUENCE [LARGE SCALE GENOMIC DNA]</scope>
    <source>
        <strain evidence="4">Wild caught</strain>
    </source>
</reference>
<evidence type="ECO:0000313" key="3">
    <source>
        <dbReference type="Ensembl" id="ENSLACP00000003434.1"/>
    </source>
</evidence>
<evidence type="ECO:0000256" key="2">
    <source>
        <dbReference type="SAM" id="MobiDB-lite"/>
    </source>
</evidence>
<evidence type="ECO:0000256" key="1">
    <source>
        <dbReference type="SAM" id="Coils"/>
    </source>
</evidence>
<dbReference type="AlphaFoldDB" id="H3A1B3"/>
<dbReference type="EMBL" id="AFYH01084921">
    <property type="status" value="NOT_ANNOTATED_CDS"/>
    <property type="molecule type" value="Genomic_DNA"/>
</dbReference>
<dbReference type="GO" id="GO:0005813">
    <property type="term" value="C:centrosome"/>
    <property type="evidence" value="ECO:0007669"/>
    <property type="project" value="TreeGrafter"/>
</dbReference>
<feature type="compositionally biased region" description="Polar residues" evidence="2">
    <location>
        <begin position="497"/>
        <end position="509"/>
    </location>
</feature>
<feature type="region of interest" description="Disordered" evidence="2">
    <location>
        <begin position="468"/>
        <end position="527"/>
    </location>
</feature>
<gene>
    <name evidence="3" type="primary">CEP78</name>
</gene>